<dbReference type="EMBL" id="CP068393">
    <property type="protein sequence ID" value="QUC66802.1"/>
    <property type="molecule type" value="Genomic_DNA"/>
</dbReference>
<reference evidence="1" key="1">
    <citation type="submission" date="2021-01" db="EMBL/GenBank/DDBJ databases">
        <title>Complete genome sequence of Clostridiales bacterium R-7.</title>
        <authorList>
            <person name="Mahoney-Kurpe S.C."/>
            <person name="Palevich N."/>
            <person name="Koike S."/>
            <person name="Moon C.D."/>
            <person name="Attwood G.T."/>
        </authorList>
    </citation>
    <scope>NUCLEOTIDE SEQUENCE</scope>
    <source>
        <strain evidence="1">R-7</strain>
    </source>
</reference>
<name>A0AC61MWA1_9FIRM</name>
<dbReference type="Proteomes" id="UP000682782">
    <property type="component" value="Chromosome"/>
</dbReference>
<accession>A0AC61MWA1</accession>
<evidence type="ECO:0000313" key="2">
    <source>
        <dbReference type="Proteomes" id="UP000682782"/>
    </source>
</evidence>
<protein>
    <submittedName>
        <fullName evidence="1">Uncharacterized protein</fullName>
    </submittedName>
</protein>
<organism evidence="1 2">
    <name type="scientific">Aristaeella hokkaidonensis</name>
    <dbReference type="NCBI Taxonomy" id="3046382"/>
    <lineage>
        <taxon>Bacteria</taxon>
        <taxon>Bacillati</taxon>
        <taxon>Bacillota</taxon>
        <taxon>Clostridia</taxon>
        <taxon>Eubacteriales</taxon>
        <taxon>Aristaeellaceae</taxon>
        <taxon>Aristaeella</taxon>
    </lineage>
</organism>
<sequence>MWIKIKTQDGPNLSFPVPLSLVGSKLLLGLAAKNGDPQAAEYAPYAEDIVRELREYVRRNGHFMLVDVERQNGDIVKIKV</sequence>
<gene>
    <name evidence="1" type="ORF">JYE49_13290</name>
</gene>
<proteinExistence type="predicted"/>
<evidence type="ECO:0000313" key="1">
    <source>
        <dbReference type="EMBL" id="QUC66802.1"/>
    </source>
</evidence>
<keyword evidence="2" id="KW-1185">Reference proteome</keyword>